<evidence type="ECO:0000313" key="2">
    <source>
        <dbReference type="Proteomes" id="UP000323844"/>
    </source>
</evidence>
<dbReference type="AlphaFoldDB" id="A0A5C0UJD3"/>
<name>A0A5C0UJD3_9RICK</name>
<keyword evidence="1" id="KW-0614">Plasmid</keyword>
<dbReference type="RefSeq" id="WP_148952260.1">
    <property type="nucleotide sequence ID" value="NZ_CP043313.1"/>
</dbReference>
<sequence>MYLLNHDVVFELLKSSSCDNVSNWCKAIAPSDLYISVITIGNLIKKVQKDISIQQKSLFQFWLQTNFLAWFGENVLSVDLRIIQRWGHVIPDSYTSTVDSLLIATAIEHNLVLVTSLYATNRISYLKLFNPFI</sequence>
<dbReference type="Proteomes" id="UP000323844">
    <property type="component" value="Plasmid unnamed"/>
</dbReference>
<dbReference type="InterPro" id="IPR029060">
    <property type="entry name" value="PIN-like_dom_sf"/>
</dbReference>
<dbReference type="Gene3D" id="3.40.50.1010">
    <property type="entry name" value="5'-nuclease"/>
    <property type="match status" value="1"/>
</dbReference>
<accession>A0A5C0UJD3</accession>
<evidence type="ECO:0000313" key="1">
    <source>
        <dbReference type="EMBL" id="QEK39899.1"/>
    </source>
</evidence>
<gene>
    <name evidence="1" type="ORF">FZC37_03050</name>
</gene>
<protein>
    <submittedName>
        <fullName evidence="1">Type II toxin-antitoxin system VapC family toxin</fullName>
    </submittedName>
</protein>
<keyword evidence="2" id="KW-1185">Reference proteome</keyword>
<geneLocation type="plasmid" evidence="1 2">
    <name>unnamed</name>
</geneLocation>
<dbReference type="SUPFAM" id="SSF88723">
    <property type="entry name" value="PIN domain-like"/>
    <property type="match status" value="1"/>
</dbReference>
<organism evidence="1 2">
    <name type="scientific">Candidatus Sneabacter namystus</name>
    <dbReference type="NCBI Taxonomy" id="2601646"/>
    <lineage>
        <taxon>Bacteria</taxon>
        <taxon>Pseudomonadati</taxon>
        <taxon>Pseudomonadota</taxon>
        <taxon>Alphaproteobacteria</taxon>
        <taxon>Rickettsiales</taxon>
        <taxon>Rickettsiaceae</taxon>
        <taxon>Rickettsieae</taxon>
        <taxon>Candidatus Sneabacter</taxon>
    </lineage>
</organism>
<proteinExistence type="predicted"/>
<dbReference type="KEGG" id="snay:FZC37_03050"/>
<dbReference type="OrthoDB" id="7188375at2"/>
<reference evidence="1 2" key="1">
    <citation type="submission" date="2019-08" db="EMBL/GenBank/DDBJ databases">
        <title>Highly reduced genomes of protist endosymbionts show evolutionary convergence.</title>
        <authorList>
            <person name="George E."/>
            <person name="Husnik F."/>
            <person name="Tashyreva D."/>
            <person name="Prokopchuk G."/>
            <person name="Horak A."/>
            <person name="Kwong W.K."/>
            <person name="Lukes J."/>
            <person name="Keeling P.J."/>
        </authorList>
    </citation>
    <scope>NUCLEOTIDE SEQUENCE [LARGE SCALE GENOMIC DNA]</scope>
    <source>
        <strain evidence="1">1621</strain>
        <plasmid evidence="1 2">unnamed</plasmid>
    </source>
</reference>
<dbReference type="EMBL" id="CP043313">
    <property type="protein sequence ID" value="QEK39899.1"/>
    <property type="molecule type" value="Genomic_DNA"/>
</dbReference>